<dbReference type="Proteomes" id="UP001230300">
    <property type="component" value="Unassembled WGS sequence"/>
</dbReference>
<protein>
    <submittedName>
        <fullName evidence="1">Uncharacterized protein</fullName>
    </submittedName>
</protein>
<reference evidence="1" key="1">
    <citation type="submission" date="2023-05" db="EMBL/GenBank/DDBJ databases">
        <title>Cataloging the Phylogenetic Diversity of Human Bladder Bacteria.</title>
        <authorList>
            <person name="Du J."/>
        </authorList>
    </citation>
    <scope>NUCLEOTIDE SEQUENCE</scope>
    <source>
        <strain evidence="1">UMB9226</strain>
    </source>
</reference>
<accession>A0AAW6XJM6</accession>
<comment type="caution">
    <text evidence="1">The sequence shown here is derived from an EMBL/GenBank/DDBJ whole genome shotgun (WGS) entry which is preliminary data.</text>
</comment>
<name>A0AAW6XJM6_9LACO</name>
<dbReference type="AlphaFoldDB" id="A0AAW6XJM6"/>
<sequence>MRTGDTPEARILCTRFLPSDERVVSVLLFAWGRLGGFCPLRDFWDEKRVIAYFVKFSKKYVIAFLL</sequence>
<evidence type="ECO:0000313" key="2">
    <source>
        <dbReference type="Proteomes" id="UP001230300"/>
    </source>
</evidence>
<evidence type="ECO:0000313" key="1">
    <source>
        <dbReference type="EMBL" id="MDK6503566.1"/>
    </source>
</evidence>
<proteinExistence type="predicted"/>
<dbReference type="EMBL" id="JASOGN010000074">
    <property type="protein sequence ID" value="MDK6503566.1"/>
    <property type="molecule type" value="Genomic_DNA"/>
</dbReference>
<dbReference type="RefSeq" id="WP_023488444.1">
    <property type="nucleotide sequence ID" value="NZ_CABMHY010000027.1"/>
</dbReference>
<organism evidence="1 2">
    <name type="scientific">Lactobacillus crispatus</name>
    <dbReference type="NCBI Taxonomy" id="47770"/>
    <lineage>
        <taxon>Bacteria</taxon>
        <taxon>Bacillati</taxon>
        <taxon>Bacillota</taxon>
        <taxon>Bacilli</taxon>
        <taxon>Lactobacillales</taxon>
        <taxon>Lactobacillaceae</taxon>
        <taxon>Lactobacillus</taxon>
    </lineage>
</organism>
<gene>
    <name evidence="1" type="ORF">QP235_10415</name>
</gene>